<evidence type="ECO:0000256" key="12">
    <source>
        <dbReference type="PIRSR" id="PIRSR600101-2"/>
    </source>
</evidence>
<dbReference type="EC" id="3.4.19.13" evidence="13"/>
<dbReference type="InterPro" id="IPR043137">
    <property type="entry name" value="GGT_ssub_C"/>
</dbReference>
<keyword evidence="8" id="KW-0325">Glycoprotein</keyword>
<dbReference type="GO" id="GO:0006508">
    <property type="term" value="P:proteolysis"/>
    <property type="evidence" value="ECO:0007669"/>
    <property type="project" value="UniProtKB-KW"/>
</dbReference>
<evidence type="ECO:0000256" key="3">
    <source>
        <dbReference type="ARBA" id="ARBA00005115"/>
    </source>
</evidence>
<dbReference type="EMBL" id="SEOQ01000077">
    <property type="protein sequence ID" value="TFY70879.1"/>
    <property type="molecule type" value="Genomic_DNA"/>
</dbReference>
<comment type="caution">
    <text evidence="14">The sequence shown here is derived from an EMBL/GenBank/DDBJ whole genome shotgun (WGS) entry which is preliminary data.</text>
</comment>
<evidence type="ECO:0000256" key="2">
    <source>
        <dbReference type="ARBA" id="ARBA00001089"/>
    </source>
</evidence>
<evidence type="ECO:0000256" key="4">
    <source>
        <dbReference type="ARBA" id="ARBA00009381"/>
    </source>
</evidence>
<comment type="catalytic activity">
    <reaction evidence="1 13">
        <text>an S-substituted glutathione + H2O = an S-substituted L-cysteinylglycine + L-glutamate</text>
        <dbReference type="Rhea" id="RHEA:59468"/>
        <dbReference type="ChEBI" id="CHEBI:15377"/>
        <dbReference type="ChEBI" id="CHEBI:29985"/>
        <dbReference type="ChEBI" id="CHEBI:90779"/>
        <dbReference type="ChEBI" id="CHEBI:143103"/>
        <dbReference type="EC" id="3.4.19.13"/>
    </reaction>
</comment>
<dbReference type="PRINTS" id="PR01210">
    <property type="entry name" value="GGTRANSPTASE"/>
</dbReference>
<dbReference type="PANTHER" id="PTHR11686:SF9">
    <property type="entry name" value="RE13973P"/>
    <property type="match status" value="1"/>
</dbReference>
<evidence type="ECO:0000256" key="10">
    <source>
        <dbReference type="ARBA" id="ARBA00047417"/>
    </source>
</evidence>
<organism evidence="14 15">
    <name type="scientific">Dentipellis fragilis</name>
    <dbReference type="NCBI Taxonomy" id="205917"/>
    <lineage>
        <taxon>Eukaryota</taxon>
        <taxon>Fungi</taxon>
        <taxon>Dikarya</taxon>
        <taxon>Basidiomycota</taxon>
        <taxon>Agaricomycotina</taxon>
        <taxon>Agaricomycetes</taxon>
        <taxon>Russulales</taxon>
        <taxon>Hericiaceae</taxon>
        <taxon>Dentipellis</taxon>
    </lineage>
</organism>
<evidence type="ECO:0000256" key="8">
    <source>
        <dbReference type="ARBA" id="ARBA00023180"/>
    </source>
</evidence>
<keyword evidence="15" id="KW-1185">Reference proteome</keyword>
<evidence type="ECO:0000256" key="6">
    <source>
        <dbReference type="ARBA" id="ARBA00022679"/>
    </source>
</evidence>
<keyword evidence="5" id="KW-0645">Protease</keyword>
<dbReference type="FunFam" id="1.10.246.130:FF:000005">
    <property type="entry name" value="Gamma-glutamyltranspeptidase 1, putative"/>
    <property type="match status" value="1"/>
</dbReference>
<dbReference type="STRING" id="205917.A0A4Y9ZBV7"/>
<dbReference type="OrthoDB" id="1081007at2759"/>
<evidence type="ECO:0000256" key="1">
    <source>
        <dbReference type="ARBA" id="ARBA00001049"/>
    </source>
</evidence>
<dbReference type="GO" id="GO:0005886">
    <property type="term" value="C:plasma membrane"/>
    <property type="evidence" value="ECO:0007669"/>
    <property type="project" value="TreeGrafter"/>
</dbReference>
<keyword evidence="6 13" id="KW-0808">Transferase</keyword>
<dbReference type="Gene3D" id="1.10.246.130">
    <property type="match status" value="1"/>
</dbReference>
<evidence type="ECO:0000313" key="15">
    <source>
        <dbReference type="Proteomes" id="UP000298327"/>
    </source>
</evidence>
<dbReference type="GO" id="GO:0006751">
    <property type="term" value="P:glutathione catabolic process"/>
    <property type="evidence" value="ECO:0007669"/>
    <property type="project" value="UniProtKB-UniRule"/>
</dbReference>
<feature type="active site" description="Nucleophile" evidence="11">
    <location>
        <position position="488"/>
    </location>
</feature>
<dbReference type="UniPathway" id="UPA00204"/>
<dbReference type="PANTHER" id="PTHR11686">
    <property type="entry name" value="GAMMA GLUTAMYL TRANSPEPTIDASE"/>
    <property type="match status" value="1"/>
</dbReference>
<dbReference type="InterPro" id="IPR029055">
    <property type="entry name" value="Ntn_hydrolases_N"/>
</dbReference>
<comment type="similarity">
    <text evidence="4">Belongs to the gamma-glutamyltransferase family.</text>
</comment>
<dbReference type="GO" id="GO:0036374">
    <property type="term" value="F:glutathione hydrolase activity"/>
    <property type="evidence" value="ECO:0007669"/>
    <property type="project" value="UniProtKB-UniRule"/>
</dbReference>
<dbReference type="GO" id="GO:0103068">
    <property type="term" value="F:leukotriene C4 gamma-glutamyl transferase activity"/>
    <property type="evidence" value="ECO:0007669"/>
    <property type="project" value="UniProtKB-EC"/>
</dbReference>
<dbReference type="Proteomes" id="UP000298327">
    <property type="component" value="Unassembled WGS sequence"/>
</dbReference>
<evidence type="ECO:0000256" key="13">
    <source>
        <dbReference type="RuleBase" id="RU368068"/>
    </source>
</evidence>
<dbReference type="Pfam" id="PF01019">
    <property type="entry name" value="G_glu_transpept"/>
    <property type="match status" value="1"/>
</dbReference>
<dbReference type="EC" id="2.3.2.2" evidence="13"/>
<dbReference type="NCBIfam" id="TIGR00066">
    <property type="entry name" value="g_glut_trans"/>
    <property type="match status" value="1"/>
</dbReference>
<feature type="binding site" evidence="12">
    <location>
        <position position="581"/>
    </location>
    <ligand>
        <name>L-glutamate</name>
        <dbReference type="ChEBI" id="CHEBI:29985"/>
    </ligand>
</feature>
<evidence type="ECO:0000256" key="5">
    <source>
        <dbReference type="ARBA" id="ARBA00022670"/>
    </source>
</evidence>
<name>A0A4Y9ZBV7_9AGAM</name>
<dbReference type="SUPFAM" id="SSF56235">
    <property type="entry name" value="N-terminal nucleophile aminohydrolases (Ntn hydrolases)"/>
    <property type="match status" value="1"/>
</dbReference>
<dbReference type="Gene3D" id="3.60.20.40">
    <property type="match status" value="1"/>
</dbReference>
<feature type="binding site" evidence="12">
    <location>
        <position position="530"/>
    </location>
    <ligand>
        <name>L-glutamate</name>
        <dbReference type="ChEBI" id="CHEBI:29985"/>
    </ligand>
</feature>
<comment type="function">
    <text evidence="13">Cleaves the gamma-glutamyl peptide bond of glutathione and glutathione conjugates.</text>
</comment>
<accession>A0A4Y9ZBV7</accession>
<proteinExistence type="inferred from homology"/>
<evidence type="ECO:0000313" key="14">
    <source>
        <dbReference type="EMBL" id="TFY70879.1"/>
    </source>
</evidence>
<dbReference type="GO" id="GO:0000324">
    <property type="term" value="C:fungal-type vacuole"/>
    <property type="evidence" value="ECO:0007669"/>
    <property type="project" value="TreeGrafter"/>
</dbReference>
<evidence type="ECO:0000256" key="7">
    <source>
        <dbReference type="ARBA" id="ARBA00022801"/>
    </source>
</evidence>
<dbReference type="InterPro" id="IPR043138">
    <property type="entry name" value="GGT_lsub"/>
</dbReference>
<keyword evidence="9 13" id="KW-0012">Acyltransferase</keyword>
<dbReference type="InterPro" id="IPR000101">
    <property type="entry name" value="GGT_peptidase"/>
</dbReference>
<comment type="pathway">
    <text evidence="3 13">Sulfur metabolism; glutathione metabolism.</text>
</comment>
<feature type="binding site" evidence="12">
    <location>
        <position position="220"/>
    </location>
    <ligand>
        <name>L-glutamate</name>
        <dbReference type="ChEBI" id="CHEBI:29985"/>
    </ligand>
</feature>
<dbReference type="AlphaFoldDB" id="A0A4Y9ZBV7"/>
<comment type="catalytic activity">
    <reaction evidence="2 13">
        <text>glutathione + H2O = L-cysteinylglycine + L-glutamate</text>
        <dbReference type="Rhea" id="RHEA:28807"/>
        <dbReference type="ChEBI" id="CHEBI:15377"/>
        <dbReference type="ChEBI" id="CHEBI:29985"/>
        <dbReference type="ChEBI" id="CHEBI:57925"/>
        <dbReference type="ChEBI" id="CHEBI:61694"/>
        <dbReference type="EC" id="3.4.19.13"/>
    </reaction>
</comment>
<sequence>MSRLGSEMSRALAAAGVQGHPMFLLSHGTRTRYTSTPTPCSGSLHHRPAFLLLGQLLALSAIMDKTAWADPKERDIELADCAHPRPKTIRVRIVRCLSRIILSIPILLLVWKAHSVIRWRCLPSHHRGSHVVKYFAPGHQNPAYLIEAKHGAVASENEVCSKIGVDVMKEGGNAVDAAVGTIFCVGVVNMFSSGIGGGGFMTVRVPSPEGSSEVWTIDFRETGPALANATMYVEDPKASLFGGLAVGVPGELRGLEAAHTRWGKLPWSRLVQPSVDLAAGWKVGVELGRRIELFRPLMLSNDDWGSIFAPEGVLLREGDLIHRANYSRTLATIAAHGPDAFYDGEIADAMIRKIRSAGGIMTHEDLKNYTVKVERALKGTYRGKKVYTTHAPTSGPVLLHMLNLVENFDMTGEGRTALNVHRYIEAMKFGFAARTKICDPAFNDDSRRIDELHEKSFSALVFRNMTDERTHTPDYYQPIFDVPTDHGTSHTSVVDKDGMAVALTTTVNLVFGSQVLDPITGVLFNDEMDDFSTPGTPNAFGLWPSPYNYPAAFKRPLSSTTPTIMEHSDGSFYLAIGGSGGSMIFPAVFQTILNLAWGYDVSSAIEYGRLHDQLYPLEVQADDIYPSEILADLEGRGHNITVLDVNRIAAVVQAVVKKEGVVYAASDSRKNGVAAGY</sequence>
<protein>
    <recommendedName>
        <fullName evidence="13">Glutathione hydrolase</fullName>
        <ecNumber evidence="13">2.3.2.2</ecNumber>
        <ecNumber evidence="13">3.4.19.13</ecNumber>
    </recommendedName>
    <alternativeName>
        <fullName evidence="13">Gamma-glutamyltransferase</fullName>
    </alternativeName>
    <alternativeName>
        <fullName evidence="13">Gamma-glutamyltranspeptidase</fullName>
    </alternativeName>
</protein>
<dbReference type="FunFam" id="3.60.20.40:FF:000001">
    <property type="entry name" value="Gamma-glutamyltranspeptidase 1"/>
    <property type="match status" value="1"/>
</dbReference>
<feature type="binding site" evidence="12">
    <location>
        <begin position="558"/>
        <end position="559"/>
    </location>
    <ligand>
        <name>L-glutamate</name>
        <dbReference type="ChEBI" id="CHEBI:29985"/>
    </ligand>
</feature>
<reference evidence="14 15" key="1">
    <citation type="submission" date="2019-02" db="EMBL/GenBank/DDBJ databases">
        <title>Genome sequencing of the rare red list fungi Dentipellis fragilis.</title>
        <authorList>
            <person name="Buettner E."/>
            <person name="Kellner H."/>
        </authorList>
    </citation>
    <scope>NUCLEOTIDE SEQUENCE [LARGE SCALE GENOMIC DNA]</scope>
    <source>
        <strain evidence="14 15">DSM 105465</strain>
    </source>
</reference>
<gene>
    <name evidence="14" type="ORF">EVG20_g2122</name>
</gene>
<keyword evidence="7 13" id="KW-0378">Hydrolase</keyword>
<feature type="binding site" evidence="12">
    <location>
        <begin position="506"/>
        <end position="508"/>
    </location>
    <ligand>
        <name>L-glutamate</name>
        <dbReference type="ChEBI" id="CHEBI:29985"/>
    </ligand>
</feature>
<comment type="catalytic activity">
    <reaction evidence="10 13">
        <text>an N-terminal (5-L-glutamyl)-[peptide] + an alpha-amino acid = 5-L-glutamyl amino acid + an N-terminal L-alpha-aminoacyl-[peptide]</text>
        <dbReference type="Rhea" id="RHEA:23904"/>
        <dbReference type="Rhea" id="RHEA-COMP:9780"/>
        <dbReference type="Rhea" id="RHEA-COMP:9795"/>
        <dbReference type="ChEBI" id="CHEBI:77644"/>
        <dbReference type="ChEBI" id="CHEBI:78597"/>
        <dbReference type="ChEBI" id="CHEBI:78599"/>
        <dbReference type="ChEBI" id="CHEBI:78608"/>
        <dbReference type="EC" id="2.3.2.2"/>
    </reaction>
</comment>
<evidence type="ECO:0000256" key="9">
    <source>
        <dbReference type="ARBA" id="ARBA00023315"/>
    </source>
</evidence>
<evidence type="ECO:0000256" key="11">
    <source>
        <dbReference type="PIRSR" id="PIRSR600101-1"/>
    </source>
</evidence>